<organism evidence="2 3">
    <name type="scientific">Erysiphe pulchra</name>
    <dbReference type="NCBI Taxonomy" id="225359"/>
    <lineage>
        <taxon>Eukaryota</taxon>
        <taxon>Fungi</taxon>
        <taxon>Dikarya</taxon>
        <taxon>Ascomycota</taxon>
        <taxon>Pezizomycotina</taxon>
        <taxon>Leotiomycetes</taxon>
        <taxon>Erysiphales</taxon>
        <taxon>Erysiphaceae</taxon>
        <taxon>Erysiphe</taxon>
    </lineage>
</organism>
<dbReference type="STRING" id="225359.A0A2S4PJZ7"/>
<sequence>MAEFEAKSARRDIDDTPPPPYSAAPHTGHFVILPVTSNSNFAQAHNHGQINPSNSITSAIRTRHRFPREFGIYVNNRFLSEDLAISYHADDPQILFYISIHSGFSGEPDIILRSSSHASSAPLATAELPYFPSTVPFKIYDSPNSIFDAQGTLSFISNMKFVVQLPGRSQREEFKWKSHKLVSCRTGETLAIWTETPFSFKKMGKLRFLAEDR</sequence>
<evidence type="ECO:0000313" key="3">
    <source>
        <dbReference type="Proteomes" id="UP000237438"/>
    </source>
</evidence>
<dbReference type="Proteomes" id="UP000237438">
    <property type="component" value="Unassembled WGS sequence"/>
</dbReference>
<dbReference type="AlphaFoldDB" id="A0A2S4PJZ7"/>
<name>A0A2S4PJZ7_9PEZI</name>
<feature type="non-terminal residue" evidence="2">
    <location>
        <position position="213"/>
    </location>
</feature>
<feature type="region of interest" description="Disordered" evidence="1">
    <location>
        <begin position="1"/>
        <end position="21"/>
    </location>
</feature>
<evidence type="ECO:0000313" key="2">
    <source>
        <dbReference type="EMBL" id="POS82372.1"/>
    </source>
</evidence>
<dbReference type="OrthoDB" id="3431997at2759"/>
<comment type="caution">
    <text evidence="2">The sequence shown here is derived from an EMBL/GenBank/DDBJ whole genome shotgun (WGS) entry which is preliminary data.</text>
</comment>
<gene>
    <name evidence="2" type="ORF">EPUL_006836</name>
</gene>
<dbReference type="EMBL" id="PEDP01003010">
    <property type="protein sequence ID" value="POS82372.1"/>
    <property type="molecule type" value="Genomic_DNA"/>
</dbReference>
<accession>A0A2S4PJZ7</accession>
<keyword evidence="3" id="KW-1185">Reference proteome</keyword>
<evidence type="ECO:0000256" key="1">
    <source>
        <dbReference type="SAM" id="MobiDB-lite"/>
    </source>
</evidence>
<feature type="compositionally biased region" description="Basic and acidic residues" evidence="1">
    <location>
        <begin position="1"/>
        <end position="14"/>
    </location>
</feature>
<protein>
    <submittedName>
        <fullName evidence="2">Uncharacterized protein</fullName>
    </submittedName>
</protein>
<reference evidence="2 3" key="1">
    <citation type="submission" date="2017-10" db="EMBL/GenBank/DDBJ databases">
        <title>Development of genomic resources for the powdery mildew, Erysiphe pulchra.</title>
        <authorList>
            <person name="Wadl P.A."/>
            <person name="Mack B.M."/>
            <person name="Moore G."/>
            <person name="Beltz S.B."/>
        </authorList>
    </citation>
    <scope>NUCLEOTIDE SEQUENCE [LARGE SCALE GENOMIC DNA]</scope>
    <source>
        <strain evidence="2">Cflorida</strain>
    </source>
</reference>
<proteinExistence type="predicted"/>